<sequence>MGFGVSRPNPTCIVPSANGDDHSFREASSVLRSREHSVMASFLDLQLMGFKPNNAEPLTLFAPLDDAIKMKGDYIGNFTEYQSIFFRHVLPCKLSWADLVNFSDGTVLGTYLEGFKIHVTKSGGNLLINGVAIAYPDLFYGESIVVHGLREVLVVPEILAESPSHMGVDQGEF</sequence>
<organism evidence="4 5">
    <name type="scientific">Corchorus olitorius</name>
    <dbReference type="NCBI Taxonomy" id="93759"/>
    <lineage>
        <taxon>Eukaryota</taxon>
        <taxon>Viridiplantae</taxon>
        <taxon>Streptophyta</taxon>
        <taxon>Embryophyta</taxon>
        <taxon>Tracheophyta</taxon>
        <taxon>Spermatophyta</taxon>
        <taxon>Magnoliopsida</taxon>
        <taxon>eudicotyledons</taxon>
        <taxon>Gunneridae</taxon>
        <taxon>Pentapetalae</taxon>
        <taxon>rosids</taxon>
        <taxon>malvids</taxon>
        <taxon>Malvales</taxon>
        <taxon>Malvaceae</taxon>
        <taxon>Grewioideae</taxon>
        <taxon>Apeibeae</taxon>
        <taxon>Corchorus</taxon>
    </lineage>
</organism>
<dbReference type="Gene3D" id="2.30.180.10">
    <property type="entry name" value="FAS1 domain"/>
    <property type="match status" value="1"/>
</dbReference>
<dbReference type="InterPro" id="IPR036378">
    <property type="entry name" value="FAS1_dom_sf"/>
</dbReference>
<protein>
    <recommendedName>
        <fullName evidence="3">FAS1 domain-containing protein</fullName>
    </recommendedName>
</protein>
<dbReference type="SUPFAM" id="SSF82153">
    <property type="entry name" value="FAS1 domain"/>
    <property type="match status" value="1"/>
</dbReference>
<accession>A0A1R3IZT2</accession>
<dbReference type="InterPro" id="IPR052806">
    <property type="entry name" value="Fasciclin-like_AGP"/>
</dbReference>
<dbReference type="EMBL" id="AWUE01017167">
    <property type="protein sequence ID" value="OMO88099.1"/>
    <property type="molecule type" value="Genomic_DNA"/>
</dbReference>
<dbReference type="SMART" id="SM00554">
    <property type="entry name" value="FAS1"/>
    <property type="match status" value="1"/>
</dbReference>
<dbReference type="InterPro" id="IPR000782">
    <property type="entry name" value="FAS1_domain"/>
</dbReference>
<comment type="similarity">
    <text evidence="1">Belongs to the fasciclin-like AGP family.</text>
</comment>
<proteinExistence type="inferred from homology"/>
<keyword evidence="5" id="KW-1185">Reference proteome</keyword>
<dbReference type="Pfam" id="PF02469">
    <property type="entry name" value="Fasciclin"/>
    <property type="match status" value="1"/>
</dbReference>
<dbReference type="PANTHER" id="PTHR33985">
    <property type="entry name" value="OS02G0491300 PROTEIN-RELATED"/>
    <property type="match status" value="1"/>
</dbReference>
<gene>
    <name evidence="4" type="ORF">COLO4_20450</name>
</gene>
<evidence type="ECO:0000313" key="4">
    <source>
        <dbReference type="EMBL" id="OMO88099.1"/>
    </source>
</evidence>
<dbReference type="AlphaFoldDB" id="A0A1R3IZT2"/>
<dbReference type="PROSITE" id="PS50213">
    <property type="entry name" value="FAS1"/>
    <property type="match status" value="1"/>
</dbReference>
<comment type="caution">
    <text evidence="4">The sequence shown here is derived from an EMBL/GenBank/DDBJ whole genome shotgun (WGS) entry which is preliminary data.</text>
</comment>
<keyword evidence="2" id="KW-0654">Proteoglycan</keyword>
<feature type="domain" description="FAS1" evidence="3">
    <location>
        <begin position="11"/>
        <end position="153"/>
    </location>
</feature>
<dbReference type="Proteomes" id="UP000187203">
    <property type="component" value="Unassembled WGS sequence"/>
</dbReference>
<evidence type="ECO:0000256" key="2">
    <source>
        <dbReference type="ARBA" id="ARBA00022974"/>
    </source>
</evidence>
<evidence type="ECO:0000259" key="3">
    <source>
        <dbReference type="PROSITE" id="PS50213"/>
    </source>
</evidence>
<dbReference type="OrthoDB" id="938419at2759"/>
<evidence type="ECO:0000313" key="5">
    <source>
        <dbReference type="Proteomes" id="UP000187203"/>
    </source>
</evidence>
<name>A0A1R3IZT2_9ROSI</name>
<keyword evidence="2" id="KW-0325">Glycoprotein</keyword>
<reference evidence="5" key="1">
    <citation type="submission" date="2013-09" db="EMBL/GenBank/DDBJ databases">
        <title>Corchorus olitorius genome sequencing.</title>
        <authorList>
            <person name="Alam M."/>
            <person name="Haque M.S."/>
            <person name="Islam M.S."/>
            <person name="Emdad E.M."/>
            <person name="Islam M.M."/>
            <person name="Ahmed B."/>
            <person name="Halim A."/>
            <person name="Hossen Q.M.M."/>
            <person name="Hossain M.Z."/>
            <person name="Ahmed R."/>
            <person name="Khan M.M."/>
            <person name="Islam R."/>
            <person name="Rashid M.M."/>
            <person name="Khan S.A."/>
            <person name="Rahman M.S."/>
            <person name="Alam M."/>
            <person name="Yahiya A.S."/>
            <person name="Khan M.S."/>
            <person name="Azam M.S."/>
            <person name="Haque T."/>
            <person name="Lashkar M.Z.H."/>
            <person name="Akhand A.I."/>
            <person name="Morshed G."/>
            <person name="Roy S."/>
            <person name="Uddin K.S."/>
            <person name="Rabeya T."/>
            <person name="Hossain A.S."/>
            <person name="Chowdhury A."/>
            <person name="Snigdha A.R."/>
            <person name="Mortoza M.S."/>
            <person name="Matin S.A."/>
            <person name="Hoque S.M.E."/>
            <person name="Islam M.K."/>
            <person name="Roy D.K."/>
            <person name="Haider R."/>
            <person name="Moosa M.M."/>
            <person name="Elias S.M."/>
            <person name="Hasan A.M."/>
            <person name="Jahan S."/>
            <person name="Shafiuddin M."/>
            <person name="Mahmood N."/>
            <person name="Shommy N.S."/>
        </authorList>
    </citation>
    <scope>NUCLEOTIDE SEQUENCE [LARGE SCALE GENOMIC DNA]</scope>
    <source>
        <strain evidence="5">cv. O-4</strain>
    </source>
</reference>
<dbReference type="PANTHER" id="PTHR33985:SF17">
    <property type="entry name" value="FASCICLIN-LIKE ARABINOGALACTAN PROTEIN 20"/>
    <property type="match status" value="1"/>
</dbReference>
<evidence type="ECO:0000256" key="1">
    <source>
        <dbReference type="ARBA" id="ARBA00007843"/>
    </source>
</evidence>